<name>A0A917K1Z5_9PSEU</name>
<gene>
    <name evidence="2" type="ORF">GCM10011581_38840</name>
</gene>
<proteinExistence type="predicted"/>
<dbReference type="AlphaFoldDB" id="A0A917K1Z5"/>
<evidence type="ECO:0000313" key="2">
    <source>
        <dbReference type="EMBL" id="GGI97912.1"/>
    </source>
</evidence>
<dbReference type="EMBL" id="BMMT01000015">
    <property type="protein sequence ID" value="GGI97912.1"/>
    <property type="molecule type" value="Genomic_DNA"/>
</dbReference>
<evidence type="ECO:0000313" key="3">
    <source>
        <dbReference type="Proteomes" id="UP000597989"/>
    </source>
</evidence>
<dbReference type="Pfam" id="PF18395">
    <property type="entry name" value="Cas3_C"/>
    <property type="match status" value="1"/>
</dbReference>
<dbReference type="Proteomes" id="UP000597989">
    <property type="component" value="Unassembled WGS sequence"/>
</dbReference>
<accession>A0A917K1Z5</accession>
<sequence>MEGADVTDGDTLRLEPFTVVVLLPGDPHPRALDGTPVNLSDAHDLTDAEQQALLDSSVHIFPDDLTERSYEAVAELPIPRCFRRSGWLQDHHALVLDEAARTGPVRFELHEIYGLCIEEDE</sequence>
<dbReference type="InterPro" id="IPR041372">
    <property type="entry name" value="Cas3_C"/>
</dbReference>
<organism evidence="2 3">
    <name type="scientific">Saccharopolyspora thermophila</name>
    <dbReference type="NCBI Taxonomy" id="89367"/>
    <lineage>
        <taxon>Bacteria</taxon>
        <taxon>Bacillati</taxon>
        <taxon>Actinomycetota</taxon>
        <taxon>Actinomycetes</taxon>
        <taxon>Pseudonocardiales</taxon>
        <taxon>Pseudonocardiaceae</taxon>
        <taxon>Saccharopolyspora</taxon>
    </lineage>
</organism>
<feature type="domain" description="Cas3 C-terminal" evidence="1">
    <location>
        <begin position="18"/>
        <end position="115"/>
    </location>
</feature>
<reference evidence="2 3" key="1">
    <citation type="journal article" date="2014" name="Int. J. Syst. Evol. Microbiol.">
        <title>Complete genome sequence of Corynebacterium casei LMG S-19264T (=DSM 44701T), isolated from a smear-ripened cheese.</title>
        <authorList>
            <consortium name="US DOE Joint Genome Institute (JGI-PGF)"/>
            <person name="Walter F."/>
            <person name="Albersmeier A."/>
            <person name="Kalinowski J."/>
            <person name="Ruckert C."/>
        </authorList>
    </citation>
    <scope>NUCLEOTIDE SEQUENCE [LARGE SCALE GENOMIC DNA]</scope>
    <source>
        <strain evidence="2 3">CGMCC 4.7206</strain>
    </source>
</reference>
<comment type="caution">
    <text evidence="2">The sequence shown here is derived from an EMBL/GenBank/DDBJ whole genome shotgun (WGS) entry which is preliminary data.</text>
</comment>
<evidence type="ECO:0000259" key="1">
    <source>
        <dbReference type="Pfam" id="PF18395"/>
    </source>
</evidence>
<protein>
    <recommendedName>
        <fullName evidence="1">Cas3 C-terminal domain-containing protein</fullName>
    </recommendedName>
</protein>